<dbReference type="PRINTS" id="PR00481">
    <property type="entry name" value="LAMNOPPTDASE"/>
</dbReference>
<evidence type="ECO:0000256" key="8">
    <source>
        <dbReference type="HAMAP-Rule" id="MF_00181"/>
    </source>
</evidence>
<dbReference type="SUPFAM" id="SSF53187">
    <property type="entry name" value="Zn-dependent exopeptidases"/>
    <property type="match status" value="1"/>
</dbReference>
<dbReference type="EMBL" id="CP001968">
    <property type="protein sequence ID" value="ADD66857.1"/>
    <property type="molecule type" value="Genomic_DNA"/>
</dbReference>
<dbReference type="InterPro" id="IPR043472">
    <property type="entry name" value="Macro_dom-like"/>
</dbReference>
<evidence type="ECO:0000256" key="1">
    <source>
        <dbReference type="ARBA" id="ARBA00000135"/>
    </source>
</evidence>
<sequence>MKISCRKKTALNSKKDAVLIPVYRNMRPLKPLTGKKIEDEINNVISSDYFSYEEKEFTGFFMEIGGKLRKVYLVTVPKDPAGYRYYTELGGAFAKLLKSERITSFSILSFEDIYLEKKDTMFTKSFLDGFFFGQYSFDTFKSKVEKSYQFEEAEVITAFTKLKRFVDESAEKWNAVFDSIYMAKDLINTPPADMTPEIFAEKALELAGDKLKVSVVDDVEVLKKDYPLVYAVGKGSTNLPRFLKLEYNGAPATTQHVALVGKGVTFDSGGSNLKPTGSIEDMKTDMSGAATVLAVTKIAADTDMAINIKTYIPLVENIIGTCAYKPGDILTSKMGKTVEVLNTDAEGRLILADALYESIQTDPEVIIDVATLTGACVVALGSHCAGLFSNRKFLAKNISDVSGEIGEDIWELPLLEAYQERIKSDVADLRNIAKPGREAGSTIAGLFLQEFVDNWPWIHLDIAGPAYLDTEHPVFGKHATGFGIRLITEFLQTHYSVTE</sequence>
<dbReference type="STRING" id="522772.Dacet_0051"/>
<dbReference type="GO" id="GO:0030145">
    <property type="term" value="F:manganese ion binding"/>
    <property type="evidence" value="ECO:0007669"/>
    <property type="project" value="UniProtKB-UniRule"/>
</dbReference>
<dbReference type="AlphaFoldDB" id="D4H1A9"/>
<dbReference type="HOGENOM" id="CLU_013734_2_2_0"/>
<dbReference type="InterPro" id="IPR000819">
    <property type="entry name" value="Peptidase_M17_C"/>
</dbReference>
<comment type="catalytic activity">
    <reaction evidence="2 8">
        <text>Release of an N-terminal amino acid, preferentially leucine, but not glutamic or aspartic acids.</text>
        <dbReference type="EC" id="3.4.11.10"/>
    </reaction>
</comment>
<comment type="subcellular location">
    <subcellularLocation>
        <location evidence="8">Cytoplasm</location>
    </subcellularLocation>
</comment>
<dbReference type="PROSITE" id="PS00631">
    <property type="entry name" value="CYTOSOL_AP"/>
    <property type="match status" value="1"/>
</dbReference>
<reference evidence="10 11" key="1">
    <citation type="journal article" date="2010" name="Stand. Genomic Sci.">
        <title>Complete genome sequence of Denitrovibrio acetiphilus type strain (N2460).</title>
        <authorList>
            <person name="Kiss H."/>
            <person name="Lang E."/>
            <person name="Lapidus A."/>
            <person name="Copeland A."/>
            <person name="Nolan M."/>
            <person name="Glavina Del Rio T."/>
            <person name="Chen F."/>
            <person name="Lucas S."/>
            <person name="Tice H."/>
            <person name="Cheng J.F."/>
            <person name="Han C."/>
            <person name="Goodwin L."/>
            <person name="Pitluck S."/>
            <person name="Liolios K."/>
            <person name="Pati A."/>
            <person name="Ivanova N."/>
            <person name="Mavromatis K."/>
            <person name="Chen A."/>
            <person name="Palaniappan K."/>
            <person name="Land M."/>
            <person name="Hauser L."/>
            <person name="Chang Y.J."/>
            <person name="Jeffries C.D."/>
            <person name="Detter J.C."/>
            <person name="Brettin T."/>
            <person name="Spring S."/>
            <person name="Rohde M."/>
            <person name="Goker M."/>
            <person name="Woyke T."/>
            <person name="Bristow J."/>
            <person name="Eisen J.A."/>
            <person name="Markowitz V."/>
            <person name="Hugenholtz P."/>
            <person name="Kyrpides N.C."/>
            <person name="Klenk H.P."/>
        </authorList>
    </citation>
    <scope>NUCLEOTIDE SEQUENCE [LARGE SCALE GENOMIC DNA]</scope>
    <source>
        <strain evidence="11">DSM 12809 / NBRC 114555 / N2460</strain>
    </source>
</reference>
<evidence type="ECO:0000256" key="3">
    <source>
        <dbReference type="ARBA" id="ARBA00009528"/>
    </source>
</evidence>
<keyword evidence="6 8" id="KW-0378">Hydrolase</keyword>
<dbReference type="Proteomes" id="UP000002012">
    <property type="component" value="Chromosome"/>
</dbReference>
<protein>
    <recommendedName>
        <fullName evidence="8">Probable cytosol aminopeptidase</fullName>
        <ecNumber evidence="8">3.4.11.1</ecNumber>
    </recommendedName>
    <alternativeName>
        <fullName evidence="8">Leucine aminopeptidase</fullName>
        <shortName evidence="8">LAP</shortName>
        <ecNumber evidence="8">3.4.11.10</ecNumber>
    </alternativeName>
    <alternativeName>
        <fullName evidence="8">Leucyl aminopeptidase</fullName>
    </alternativeName>
</protein>
<dbReference type="CDD" id="cd00433">
    <property type="entry name" value="Peptidase_M17"/>
    <property type="match status" value="1"/>
</dbReference>
<feature type="binding site" evidence="8">
    <location>
        <position position="285"/>
    </location>
    <ligand>
        <name>Mn(2+)</name>
        <dbReference type="ChEBI" id="CHEBI:29035"/>
        <label>2</label>
    </ligand>
</feature>
<feature type="binding site" evidence="8">
    <location>
        <position position="344"/>
    </location>
    <ligand>
        <name>Mn(2+)</name>
        <dbReference type="ChEBI" id="CHEBI:29035"/>
        <label>1</label>
    </ligand>
</feature>
<keyword evidence="8" id="KW-0963">Cytoplasm</keyword>
<dbReference type="EC" id="3.4.11.10" evidence="8"/>
<keyword evidence="7 8" id="KW-0464">Manganese</keyword>
<evidence type="ECO:0000256" key="2">
    <source>
        <dbReference type="ARBA" id="ARBA00000967"/>
    </source>
</evidence>
<dbReference type="HAMAP" id="MF_00181">
    <property type="entry name" value="Cytosol_peptidase_M17"/>
    <property type="match status" value="1"/>
</dbReference>
<feature type="binding site" evidence="8">
    <location>
        <position position="267"/>
    </location>
    <ligand>
        <name>Mn(2+)</name>
        <dbReference type="ChEBI" id="CHEBI:29035"/>
        <label>1</label>
    </ligand>
</feature>
<dbReference type="InParanoid" id="D4H1A9"/>
<organism evidence="10 11">
    <name type="scientific">Denitrovibrio acetiphilus (strain DSM 12809 / NBRC 114555 / N2460)</name>
    <dbReference type="NCBI Taxonomy" id="522772"/>
    <lineage>
        <taxon>Bacteria</taxon>
        <taxon>Pseudomonadati</taxon>
        <taxon>Deferribacterota</taxon>
        <taxon>Deferribacteres</taxon>
        <taxon>Deferribacterales</taxon>
        <taxon>Geovibrionaceae</taxon>
        <taxon>Denitrovibrio</taxon>
    </lineage>
</organism>
<proteinExistence type="inferred from homology"/>
<evidence type="ECO:0000256" key="5">
    <source>
        <dbReference type="ARBA" id="ARBA00022670"/>
    </source>
</evidence>
<keyword evidence="4 8" id="KW-0031">Aminopeptidase</keyword>
<evidence type="ECO:0000313" key="11">
    <source>
        <dbReference type="Proteomes" id="UP000002012"/>
    </source>
</evidence>
<dbReference type="eggNOG" id="COG0260">
    <property type="taxonomic scope" value="Bacteria"/>
</dbReference>
<evidence type="ECO:0000256" key="7">
    <source>
        <dbReference type="ARBA" id="ARBA00023211"/>
    </source>
</evidence>
<feature type="binding site" evidence="8">
    <location>
        <position position="346"/>
    </location>
    <ligand>
        <name>Mn(2+)</name>
        <dbReference type="ChEBI" id="CHEBI:29035"/>
        <label>1</label>
    </ligand>
</feature>
<dbReference type="FunCoup" id="D4H1A9">
    <property type="interactions" value="378"/>
</dbReference>
<dbReference type="GO" id="GO:0005737">
    <property type="term" value="C:cytoplasm"/>
    <property type="evidence" value="ECO:0007669"/>
    <property type="project" value="UniProtKB-SubCell"/>
</dbReference>
<evidence type="ECO:0000313" key="10">
    <source>
        <dbReference type="EMBL" id="ADD66857.1"/>
    </source>
</evidence>
<dbReference type="PANTHER" id="PTHR11963">
    <property type="entry name" value="LEUCINE AMINOPEPTIDASE-RELATED"/>
    <property type="match status" value="1"/>
</dbReference>
<dbReference type="PaxDb" id="522772-Dacet_0051"/>
<gene>
    <name evidence="8" type="primary">pepA</name>
    <name evidence="10" type="ordered locus">Dacet_0051</name>
</gene>
<feature type="binding site" evidence="8">
    <location>
        <position position="262"/>
    </location>
    <ligand>
        <name>Mn(2+)</name>
        <dbReference type="ChEBI" id="CHEBI:29035"/>
        <label>2</label>
    </ligand>
</feature>
<feature type="active site" evidence="8">
    <location>
        <position position="348"/>
    </location>
</feature>
<evidence type="ECO:0000256" key="4">
    <source>
        <dbReference type="ARBA" id="ARBA00022438"/>
    </source>
</evidence>
<dbReference type="KEGG" id="dap:Dacet_0051"/>
<dbReference type="OrthoDB" id="9809354at2"/>
<feature type="active site" evidence="8">
    <location>
        <position position="274"/>
    </location>
</feature>
<name>D4H1A9_DENA2</name>
<feature type="binding site" evidence="8">
    <location>
        <position position="346"/>
    </location>
    <ligand>
        <name>Mn(2+)</name>
        <dbReference type="ChEBI" id="CHEBI:29035"/>
        <label>2</label>
    </ligand>
</feature>
<comment type="catalytic activity">
    <reaction evidence="1 8">
        <text>Release of an N-terminal amino acid, Xaa-|-Yaa-, in which Xaa is preferably Leu, but may be other amino acids including Pro although not Arg or Lys, and Yaa may be Pro. Amino acid amides and methyl esters are also readily hydrolyzed, but rates on arylamides are exceedingly low.</text>
        <dbReference type="EC" id="3.4.11.1"/>
    </reaction>
</comment>
<dbReference type="PANTHER" id="PTHR11963:SF23">
    <property type="entry name" value="CYTOSOL AMINOPEPTIDASE"/>
    <property type="match status" value="1"/>
</dbReference>
<accession>D4H1A9</accession>
<dbReference type="GO" id="GO:0070006">
    <property type="term" value="F:metalloaminopeptidase activity"/>
    <property type="evidence" value="ECO:0007669"/>
    <property type="project" value="InterPro"/>
</dbReference>
<keyword evidence="11" id="KW-1185">Reference proteome</keyword>
<comment type="similarity">
    <text evidence="3 8">Belongs to the peptidase M17 family.</text>
</comment>
<dbReference type="GO" id="GO:0006508">
    <property type="term" value="P:proteolysis"/>
    <property type="evidence" value="ECO:0007669"/>
    <property type="project" value="UniProtKB-KW"/>
</dbReference>
<dbReference type="InterPro" id="IPR023042">
    <property type="entry name" value="Peptidase_M17_leu_NH2_pept"/>
</dbReference>
<dbReference type="Pfam" id="PF00883">
    <property type="entry name" value="Peptidase_M17"/>
    <property type="match status" value="1"/>
</dbReference>
<keyword evidence="8" id="KW-0479">Metal-binding</keyword>
<dbReference type="Gene3D" id="3.40.220.10">
    <property type="entry name" value="Leucine Aminopeptidase, subunit E, domain 1"/>
    <property type="match status" value="1"/>
</dbReference>
<comment type="cofactor">
    <cofactor evidence="8">
        <name>Mn(2+)</name>
        <dbReference type="ChEBI" id="CHEBI:29035"/>
    </cofactor>
    <text evidence="8">Binds 2 manganese ions per subunit.</text>
</comment>
<evidence type="ECO:0000259" key="9">
    <source>
        <dbReference type="PROSITE" id="PS00631"/>
    </source>
</evidence>
<dbReference type="RefSeq" id="WP_013009405.1">
    <property type="nucleotide sequence ID" value="NC_013943.1"/>
</dbReference>
<dbReference type="InterPro" id="IPR011356">
    <property type="entry name" value="Leucine_aapep/pepB"/>
</dbReference>
<evidence type="ECO:0000256" key="6">
    <source>
        <dbReference type="ARBA" id="ARBA00022801"/>
    </source>
</evidence>
<feature type="domain" description="Cytosol aminopeptidase" evidence="9">
    <location>
        <begin position="342"/>
        <end position="349"/>
    </location>
</feature>
<dbReference type="EC" id="3.4.11.1" evidence="8"/>
<dbReference type="SUPFAM" id="SSF52949">
    <property type="entry name" value="Macro domain-like"/>
    <property type="match status" value="1"/>
</dbReference>
<dbReference type="Gene3D" id="3.40.630.10">
    <property type="entry name" value="Zn peptidases"/>
    <property type="match status" value="1"/>
</dbReference>
<comment type="function">
    <text evidence="8">Presumably involved in the processing and regular turnover of intracellular proteins. Catalyzes the removal of unsubstituted N-terminal amino acids from various peptides.</text>
</comment>
<feature type="binding site" evidence="8">
    <location>
        <position position="267"/>
    </location>
    <ligand>
        <name>Mn(2+)</name>
        <dbReference type="ChEBI" id="CHEBI:29035"/>
        <label>2</label>
    </ligand>
</feature>
<keyword evidence="5 8" id="KW-0645">Protease</keyword>